<dbReference type="RefSeq" id="WP_194701147.1">
    <property type="nucleotide sequence ID" value="NZ_JADKNH010000004.1"/>
</dbReference>
<keyword evidence="3" id="KW-1185">Reference proteome</keyword>
<protein>
    <submittedName>
        <fullName evidence="2">Uncharacterized protein</fullName>
    </submittedName>
</protein>
<dbReference type="Proteomes" id="UP000614200">
    <property type="component" value="Unassembled WGS sequence"/>
</dbReference>
<evidence type="ECO:0000313" key="3">
    <source>
        <dbReference type="Proteomes" id="UP000614200"/>
    </source>
</evidence>
<gene>
    <name evidence="2" type="ORF">ISU02_07225</name>
</gene>
<evidence type="ECO:0000256" key="1">
    <source>
        <dbReference type="SAM" id="SignalP"/>
    </source>
</evidence>
<reference evidence="2 3" key="1">
    <citation type="submission" date="2020-11" db="EMBL/GenBank/DDBJ databases">
        <title>Fusibacter basophilias sp. nov.</title>
        <authorList>
            <person name="Qiu D."/>
        </authorList>
    </citation>
    <scope>NUCLEOTIDE SEQUENCE [LARGE SCALE GENOMIC DNA]</scope>
    <source>
        <strain evidence="2 3">Q10-2</strain>
    </source>
</reference>
<keyword evidence="1" id="KW-0732">Signal</keyword>
<dbReference type="EMBL" id="JADKNH010000004">
    <property type="protein sequence ID" value="MBF4692905.1"/>
    <property type="molecule type" value="Genomic_DNA"/>
</dbReference>
<feature type="signal peptide" evidence="1">
    <location>
        <begin position="1"/>
        <end position="25"/>
    </location>
</feature>
<accession>A0ABR9ZR22</accession>
<organism evidence="2 3">
    <name type="scientific">Fusibacter ferrireducens</name>
    <dbReference type="NCBI Taxonomy" id="2785058"/>
    <lineage>
        <taxon>Bacteria</taxon>
        <taxon>Bacillati</taxon>
        <taxon>Bacillota</taxon>
        <taxon>Clostridia</taxon>
        <taxon>Eubacteriales</taxon>
        <taxon>Eubacteriales Family XII. Incertae Sedis</taxon>
        <taxon>Fusibacter</taxon>
    </lineage>
</organism>
<proteinExistence type="predicted"/>
<comment type="caution">
    <text evidence="2">The sequence shown here is derived from an EMBL/GenBank/DDBJ whole genome shotgun (WGS) entry which is preliminary data.</text>
</comment>
<name>A0ABR9ZR22_9FIRM</name>
<feature type="chain" id="PRO_5045912100" evidence="1">
    <location>
        <begin position="26"/>
        <end position="76"/>
    </location>
</feature>
<sequence>MVQKIEIVLVLVAIILLTLFSASFAGPTANASSFDQQSAFYGRNILKESSDLSSFSDDSPSDYDFYFWGVPDFSHQ</sequence>
<evidence type="ECO:0000313" key="2">
    <source>
        <dbReference type="EMBL" id="MBF4692905.1"/>
    </source>
</evidence>